<sequence>MKKQAILVALIAGLALTGCGGGGGGSDSGNSSTSATTGGNITTNTGTGSGNNVPQTPILASTTVVDPVTSVPAAQYASTLEEAAIFKALNDMRGAMGVGLLQQSLKLDFAAMNHDFFFVKNELYKNATYINSTFNGILGPHYQDPALFGFTGQSPAERAIFAQYTGTVTENVTVNTPAGDCAKNLFNSVYHLISLVNWYREVGISVTPGKTCVIVLGHDVANEMKPQLPKAGSVSVTPSAGQTGVETTFFNQLELPTPAADIGVGTGVGRPVLVNLYSQGAETLAPTEVGVISYTMTRVSDGAAVDVRILTAPGVLSMGAKLTSDEHINGSGNIVLLPTSPLDAGTSYKVTFVGSVKQNPVGKTWTFTTK</sequence>
<feature type="region of interest" description="Disordered" evidence="1">
    <location>
        <begin position="23"/>
        <end position="55"/>
    </location>
</feature>
<keyword evidence="2" id="KW-0732">Signal</keyword>
<dbReference type="PROSITE" id="PS51257">
    <property type="entry name" value="PROKAR_LIPOPROTEIN"/>
    <property type="match status" value="1"/>
</dbReference>
<evidence type="ECO:0000256" key="1">
    <source>
        <dbReference type="SAM" id="MobiDB-lite"/>
    </source>
</evidence>
<reference evidence="3 4" key="1">
    <citation type="submission" date="2017-05" db="EMBL/GenBank/DDBJ databases">
        <authorList>
            <person name="Varghese N."/>
            <person name="Submissions S."/>
        </authorList>
    </citation>
    <scope>NUCLEOTIDE SEQUENCE [LARGE SCALE GENOMIC DNA]</scope>
    <source>
        <strain evidence="3 4">DSM 26001</strain>
    </source>
</reference>
<name>A0ABY1QU04_9BURK</name>
<evidence type="ECO:0008006" key="5">
    <source>
        <dbReference type="Google" id="ProtNLM"/>
    </source>
</evidence>
<organism evidence="3 4">
    <name type="scientific">Noviherbaspirillum suwonense</name>
    <dbReference type="NCBI Taxonomy" id="1224511"/>
    <lineage>
        <taxon>Bacteria</taxon>
        <taxon>Pseudomonadati</taxon>
        <taxon>Pseudomonadota</taxon>
        <taxon>Betaproteobacteria</taxon>
        <taxon>Burkholderiales</taxon>
        <taxon>Oxalobacteraceae</taxon>
        <taxon>Noviherbaspirillum</taxon>
    </lineage>
</organism>
<evidence type="ECO:0000313" key="4">
    <source>
        <dbReference type="Proteomes" id="UP001158049"/>
    </source>
</evidence>
<feature type="signal peptide" evidence="2">
    <location>
        <begin position="1"/>
        <end position="20"/>
    </location>
</feature>
<dbReference type="Gene3D" id="3.40.33.10">
    <property type="entry name" value="CAP"/>
    <property type="match status" value="1"/>
</dbReference>
<evidence type="ECO:0000313" key="3">
    <source>
        <dbReference type="EMBL" id="SMP80132.1"/>
    </source>
</evidence>
<dbReference type="EMBL" id="FXUL01000034">
    <property type="protein sequence ID" value="SMP80132.1"/>
    <property type="molecule type" value="Genomic_DNA"/>
</dbReference>
<feature type="compositionally biased region" description="Low complexity" evidence="1">
    <location>
        <begin position="28"/>
        <end position="52"/>
    </location>
</feature>
<dbReference type="InterPro" id="IPR035940">
    <property type="entry name" value="CAP_sf"/>
</dbReference>
<evidence type="ECO:0000256" key="2">
    <source>
        <dbReference type="SAM" id="SignalP"/>
    </source>
</evidence>
<keyword evidence="4" id="KW-1185">Reference proteome</keyword>
<accession>A0ABY1QU04</accession>
<proteinExistence type="predicted"/>
<protein>
    <recommendedName>
        <fullName evidence="5">SCP domain-containing protein</fullName>
    </recommendedName>
</protein>
<dbReference type="Proteomes" id="UP001158049">
    <property type="component" value="Unassembled WGS sequence"/>
</dbReference>
<feature type="chain" id="PRO_5046524545" description="SCP domain-containing protein" evidence="2">
    <location>
        <begin position="21"/>
        <end position="370"/>
    </location>
</feature>
<comment type="caution">
    <text evidence="3">The sequence shown here is derived from an EMBL/GenBank/DDBJ whole genome shotgun (WGS) entry which is preliminary data.</text>
</comment>
<gene>
    <name evidence="3" type="ORF">SAMN06295970_13416</name>
</gene>